<dbReference type="PROSITE" id="PS50206">
    <property type="entry name" value="RHODANESE_3"/>
    <property type="match status" value="1"/>
</dbReference>
<protein>
    <submittedName>
        <fullName evidence="3">Rhodanese-related sulfurtransferase</fullName>
    </submittedName>
</protein>
<evidence type="ECO:0000256" key="1">
    <source>
        <dbReference type="SAM" id="SignalP"/>
    </source>
</evidence>
<dbReference type="GO" id="GO:0016740">
    <property type="term" value="F:transferase activity"/>
    <property type="evidence" value="ECO:0007669"/>
    <property type="project" value="UniProtKB-KW"/>
</dbReference>
<dbReference type="InterPro" id="IPR036873">
    <property type="entry name" value="Rhodanese-like_dom_sf"/>
</dbReference>
<dbReference type="AlphaFoldDB" id="A0A110B4S1"/>
<feature type="domain" description="Rhodanese" evidence="2">
    <location>
        <begin position="42"/>
        <end position="136"/>
    </location>
</feature>
<dbReference type="InterPro" id="IPR001763">
    <property type="entry name" value="Rhodanese-like_dom"/>
</dbReference>
<evidence type="ECO:0000313" key="4">
    <source>
        <dbReference type="Proteomes" id="UP000218890"/>
    </source>
</evidence>
<dbReference type="Gene3D" id="3.40.250.10">
    <property type="entry name" value="Rhodanese-like domain"/>
    <property type="match status" value="1"/>
</dbReference>
<dbReference type="Pfam" id="PF00581">
    <property type="entry name" value="Rhodanese"/>
    <property type="match status" value="1"/>
</dbReference>
<name>A0A110B4S1_HALHR</name>
<keyword evidence="4" id="KW-1185">Reference proteome</keyword>
<dbReference type="SUPFAM" id="SSF52821">
    <property type="entry name" value="Rhodanese/Cell cycle control phosphatase"/>
    <property type="match status" value="1"/>
</dbReference>
<proteinExistence type="predicted"/>
<feature type="signal peptide" evidence="1">
    <location>
        <begin position="1"/>
        <end position="29"/>
    </location>
</feature>
<dbReference type="EMBL" id="AP017372">
    <property type="protein sequence ID" value="BAU56983.1"/>
    <property type="molecule type" value="Genomic_DNA"/>
</dbReference>
<dbReference type="CDD" id="cd00158">
    <property type="entry name" value="RHOD"/>
    <property type="match status" value="1"/>
</dbReference>
<gene>
    <name evidence="3" type="ORF">HH1059_03040</name>
</gene>
<dbReference type="KEGG" id="hhk:HH1059_03040"/>
<dbReference type="Proteomes" id="UP000218890">
    <property type="component" value="Chromosome"/>
</dbReference>
<dbReference type="RefSeq" id="WP_096407496.1">
    <property type="nucleotide sequence ID" value="NZ_JAJNRA010000023.1"/>
</dbReference>
<dbReference type="OrthoDB" id="9814548at2"/>
<sequence length="142" mass="16197">MDVNQKYRCPAIALLLTIAFLALPHPAHSNYYSVAPDPGDLLQFNGVLVDIREPYEWQQTGIVEGSKTITYRHTEDFIEHLEPHLNQELRPIALICRTGNRTRQAAHLLSQKVDAPVINIEGGIFRLMHLGYRPVPYQDEEP</sequence>
<evidence type="ECO:0000259" key="2">
    <source>
        <dbReference type="PROSITE" id="PS50206"/>
    </source>
</evidence>
<accession>A0A110B4S1</accession>
<reference evidence="3" key="1">
    <citation type="submission" date="2016-02" db="EMBL/GenBank/DDBJ databases">
        <title>Halorhodospira halochloris DSM-1059 complete genome, version 2.</title>
        <authorList>
            <person name="Tsukatani Y."/>
        </authorList>
    </citation>
    <scope>NUCLEOTIDE SEQUENCE</scope>
    <source>
        <strain evidence="3">DSM 1059</strain>
    </source>
</reference>
<evidence type="ECO:0000313" key="3">
    <source>
        <dbReference type="EMBL" id="BAU56983.1"/>
    </source>
</evidence>
<organism evidence="3 4">
    <name type="scientific">Halorhodospira halochloris</name>
    <name type="common">Ectothiorhodospira halochloris</name>
    <dbReference type="NCBI Taxonomy" id="1052"/>
    <lineage>
        <taxon>Bacteria</taxon>
        <taxon>Pseudomonadati</taxon>
        <taxon>Pseudomonadota</taxon>
        <taxon>Gammaproteobacteria</taxon>
        <taxon>Chromatiales</taxon>
        <taxon>Ectothiorhodospiraceae</taxon>
        <taxon>Halorhodospira</taxon>
    </lineage>
</organism>
<keyword evidence="1" id="KW-0732">Signal</keyword>
<feature type="chain" id="PRO_5007142892" evidence="1">
    <location>
        <begin position="30"/>
        <end position="142"/>
    </location>
</feature>